<keyword evidence="2" id="KW-1133">Transmembrane helix</keyword>
<accession>A0A1X6MXW5</accession>
<protein>
    <submittedName>
        <fullName evidence="3">Uncharacterized protein</fullName>
    </submittedName>
</protein>
<dbReference type="EMBL" id="KZ110599">
    <property type="protein sequence ID" value="OSX61177.1"/>
    <property type="molecule type" value="Genomic_DNA"/>
</dbReference>
<evidence type="ECO:0000256" key="2">
    <source>
        <dbReference type="SAM" id="Phobius"/>
    </source>
</evidence>
<dbReference type="RefSeq" id="XP_024337971.1">
    <property type="nucleotide sequence ID" value="XM_024477734.1"/>
</dbReference>
<sequence>MGCTAVHSYERGITSETCLARRSYKGDLGLPARLLRAASSSLTKFVSFVYRGAGHFFACHYNEGLLSVHSMRASQTPLALFYVVLMTMAHLCLGAPMRRGYESTRQFDYLMDRAADELQPSSASSWQPRRPHGMQTQDKREPQQLTIEQLEELGFGTLVDGDKKGKFVFTPMPVPSDPAAALRAYLKRVGS</sequence>
<evidence type="ECO:0000313" key="3">
    <source>
        <dbReference type="EMBL" id="OSX61177.1"/>
    </source>
</evidence>
<dbReference type="GeneID" id="36322684"/>
<gene>
    <name evidence="3" type="ORF">POSPLADRAFT_1040384</name>
</gene>
<feature type="region of interest" description="Disordered" evidence="1">
    <location>
        <begin position="120"/>
        <end position="141"/>
    </location>
</feature>
<evidence type="ECO:0000256" key="1">
    <source>
        <dbReference type="SAM" id="MobiDB-lite"/>
    </source>
</evidence>
<keyword evidence="2" id="KW-0812">Transmembrane</keyword>
<proteinExistence type="predicted"/>
<keyword evidence="4" id="KW-1185">Reference proteome</keyword>
<organism evidence="3 4">
    <name type="scientific">Postia placenta MAD-698-R-SB12</name>
    <dbReference type="NCBI Taxonomy" id="670580"/>
    <lineage>
        <taxon>Eukaryota</taxon>
        <taxon>Fungi</taxon>
        <taxon>Dikarya</taxon>
        <taxon>Basidiomycota</taxon>
        <taxon>Agaricomycotina</taxon>
        <taxon>Agaricomycetes</taxon>
        <taxon>Polyporales</taxon>
        <taxon>Adustoporiaceae</taxon>
        <taxon>Rhodonia</taxon>
    </lineage>
</organism>
<keyword evidence="2" id="KW-0472">Membrane</keyword>
<feature type="transmembrane region" description="Helical" evidence="2">
    <location>
        <begin position="79"/>
        <end position="97"/>
    </location>
</feature>
<dbReference type="AlphaFoldDB" id="A0A1X6MXW5"/>
<dbReference type="Proteomes" id="UP000194127">
    <property type="component" value="Unassembled WGS sequence"/>
</dbReference>
<reference evidence="3 4" key="1">
    <citation type="submission" date="2017-04" db="EMBL/GenBank/DDBJ databases">
        <title>Genome Sequence of the Model Brown-Rot Fungus Postia placenta SB12.</title>
        <authorList>
            <consortium name="DOE Joint Genome Institute"/>
            <person name="Gaskell J."/>
            <person name="Kersten P."/>
            <person name="Larrondo L.F."/>
            <person name="Canessa P."/>
            <person name="Martinez D."/>
            <person name="Hibbett D."/>
            <person name="Schmoll M."/>
            <person name="Kubicek C.P."/>
            <person name="Martinez A.T."/>
            <person name="Yadav J."/>
            <person name="Master E."/>
            <person name="Magnuson J.K."/>
            <person name="James T."/>
            <person name="Yaver D."/>
            <person name="Berka R."/>
            <person name="Labutti K."/>
            <person name="Lipzen A."/>
            <person name="Aerts A."/>
            <person name="Barry K."/>
            <person name="Henrissat B."/>
            <person name="Blanchette R."/>
            <person name="Grigoriev I."/>
            <person name="Cullen D."/>
        </authorList>
    </citation>
    <scope>NUCLEOTIDE SEQUENCE [LARGE SCALE GENOMIC DNA]</scope>
    <source>
        <strain evidence="3 4">MAD-698-R-SB12</strain>
    </source>
</reference>
<name>A0A1X6MXW5_9APHY</name>
<evidence type="ECO:0000313" key="4">
    <source>
        <dbReference type="Proteomes" id="UP000194127"/>
    </source>
</evidence>